<dbReference type="InterPro" id="IPR017871">
    <property type="entry name" value="ABC_transporter-like_CS"/>
</dbReference>
<evidence type="ECO:0000256" key="3">
    <source>
        <dbReference type="ARBA" id="ARBA00022741"/>
    </source>
</evidence>
<organism evidence="11 12">
    <name type="scientific">Bombiscardovia nodaiensis</name>
    <dbReference type="NCBI Taxonomy" id="2932181"/>
    <lineage>
        <taxon>Bacteria</taxon>
        <taxon>Bacillati</taxon>
        <taxon>Actinomycetota</taxon>
        <taxon>Actinomycetes</taxon>
        <taxon>Bifidobacteriales</taxon>
        <taxon>Bifidobacteriaceae</taxon>
        <taxon>Bombiscardovia</taxon>
    </lineage>
</organism>
<gene>
    <name evidence="11" type="ORF">KIM372_00240</name>
</gene>
<evidence type="ECO:0000256" key="6">
    <source>
        <dbReference type="ARBA" id="ARBA00023136"/>
    </source>
</evidence>
<feature type="region of interest" description="Disordered" evidence="7">
    <location>
        <begin position="610"/>
        <end position="654"/>
    </location>
</feature>
<dbReference type="SMART" id="SM00382">
    <property type="entry name" value="AAA"/>
    <property type="match status" value="1"/>
</dbReference>
<feature type="transmembrane region" description="Helical" evidence="8">
    <location>
        <begin position="167"/>
        <end position="184"/>
    </location>
</feature>
<feature type="transmembrane region" description="Helical" evidence="8">
    <location>
        <begin position="254"/>
        <end position="275"/>
    </location>
</feature>
<dbReference type="PROSITE" id="PS50929">
    <property type="entry name" value="ABC_TM1F"/>
    <property type="match status" value="1"/>
</dbReference>
<dbReference type="Pfam" id="PF00664">
    <property type="entry name" value="ABC_membrane"/>
    <property type="match status" value="1"/>
</dbReference>
<evidence type="ECO:0000256" key="5">
    <source>
        <dbReference type="ARBA" id="ARBA00022989"/>
    </source>
</evidence>
<dbReference type="Pfam" id="PF00005">
    <property type="entry name" value="ABC_tran"/>
    <property type="match status" value="1"/>
</dbReference>
<keyword evidence="6 8" id="KW-0472">Membrane</keyword>
<evidence type="ECO:0000256" key="4">
    <source>
        <dbReference type="ARBA" id="ARBA00022840"/>
    </source>
</evidence>
<evidence type="ECO:0000256" key="2">
    <source>
        <dbReference type="ARBA" id="ARBA00022692"/>
    </source>
</evidence>
<keyword evidence="5 8" id="KW-1133">Transmembrane helix</keyword>
<proteinExistence type="predicted"/>
<feature type="transmembrane region" description="Helical" evidence="8">
    <location>
        <begin position="21"/>
        <end position="42"/>
    </location>
</feature>
<evidence type="ECO:0000259" key="9">
    <source>
        <dbReference type="PROSITE" id="PS50893"/>
    </source>
</evidence>
<sequence length="654" mass="69539">MISKDLLKLPGADLRRSITIGVLQAVGALAEIFMILLAIFGLGQLFGLAAPIWVAVFVTDPLTAIIWLLALAAIKCLCVMVANQTALTLSGRMSEALSQDLYLSLFDPTQAASAQGDEGRKPNQSLAMLSTEGVKSVCSYFSTFLPALVQSLLMIVVAALVLLPLNWAAGLIVILGMLALPFAANMTRSKEVATQVEHMKKYDHVGVRFEEALRGLNTLKIFHADEREAQQLSEDSEGFRKTTMALLAGQLRSLIGSDGVIYIAVILATVATIFLQRHNPMGMMTAVVVAVASVRLFTPERQLVYLTHAGTVAIKQGKAIAQARSLRTTTSTTTASNATEGSAAPASAPDAVPSPAASAAPNAHLFSGISAEHLSFAYPNGFQALSDLSFNLPPTGHFALVGASGSGKSTLASLLAGRLTPYEGSVTVDGAELASLPPERFIDLETVVTGNDHLFTGTVRTNLDPAGLGYSDEALTQVLLQTDLLDLIAGRGGLDSPIEQAGANLSGGQRQRLSIARGLLRHSPVYIFDEATSAVDREHDQTLASLMDQLGRQSLVITITHRLAGVRQADRIFMLDSGRIVESGNFDQLASQGGLFAQQWHEQDRLENLTAEGQQPSPSCLSRFPRRPPSAPHPSQHQPPSLPTLSKLPAPSPP</sequence>
<keyword evidence="2 8" id="KW-0812">Transmembrane</keyword>
<keyword evidence="4" id="KW-0067">ATP-binding</keyword>
<feature type="domain" description="ABC transporter" evidence="9">
    <location>
        <begin position="369"/>
        <end position="602"/>
    </location>
</feature>
<dbReference type="InterPro" id="IPR003593">
    <property type="entry name" value="AAA+_ATPase"/>
</dbReference>
<keyword evidence="12" id="KW-1185">Reference proteome</keyword>
<dbReference type="SUPFAM" id="SSF90123">
    <property type="entry name" value="ABC transporter transmembrane region"/>
    <property type="match status" value="1"/>
</dbReference>
<dbReference type="PANTHER" id="PTHR24221">
    <property type="entry name" value="ATP-BINDING CASSETTE SUB-FAMILY B"/>
    <property type="match status" value="1"/>
</dbReference>
<dbReference type="InterPro" id="IPR003439">
    <property type="entry name" value="ABC_transporter-like_ATP-bd"/>
</dbReference>
<protein>
    <submittedName>
        <fullName evidence="11">ABC transporter</fullName>
    </submittedName>
</protein>
<dbReference type="InterPro" id="IPR039421">
    <property type="entry name" value="Type_1_exporter"/>
</dbReference>
<dbReference type="EMBL" id="AP026798">
    <property type="protein sequence ID" value="BDR52117.1"/>
    <property type="molecule type" value="Genomic_DNA"/>
</dbReference>
<evidence type="ECO:0000259" key="10">
    <source>
        <dbReference type="PROSITE" id="PS50929"/>
    </source>
</evidence>
<evidence type="ECO:0000313" key="11">
    <source>
        <dbReference type="EMBL" id="BDR52117.1"/>
    </source>
</evidence>
<dbReference type="Gene3D" id="3.40.50.300">
    <property type="entry name" value="P-loop containing nucleotide triphosphate hydrolases"/>
    <property type="match status" value="1"/>
</dbReference>
<dbReference type="PANTHER" id="PTHR24221:SF654">
    <property type="entry name" value="ATP-BINDING CASSETTE SUB-FAMILY B MEMBER 6"/>
    <property type="match status" value="1"/>
</dbReference>
<dbReference type="SUPFAM" id="SSF52540">
    <property type="entry name" value="P-loop containing nucleoside triphosphate hydrolases"/>
    <property type="match status" value="1"/>
</dbReference>
<feature type="compositionally biased region" description="Low complexity" evidence="7">
    <location>
        <begin position="633"/>
        <end position="646"/>
    </location>
</feature>
<accession>A0ABM8B5U0</accession>
<evidence type="ECO:0000256" key="8">
    <source>
        <dbReference type="SAM" id="Phobius"/>
    </source>
</evidence>
<evidence type="ECO:0000256" key="7">
    <source>
        <dbReference type="SAM" id="MobiDB-lite"/>
    </source>
</evidence>
<evidence type="ECO:0000313" key="12">
    <source>
        <dbReference type="Proteomes" id="UP001321766"/>
    </source>
</evidence>
<dbReference type="Proteomes" id="UP001321766">
    <property type="component" value="Chromosome"/>
</dbReference>
<feature type="compositionally biased region" description="Polar residues" evidence="7">
    <location>
        <begin position="611"/>
        <end position="620"/>
    </location>
</feature>
<evidence type="ECO:0000256" key="1">
    <source>
        <dbReference type="ARBA" id="ARBA00004651"/>
    </source>
</evidence>
<dbReference type="InterPro" id="IPR036640">
    <property type="entry name" value="ABC1_TM_sf"/>
</dbReference>
<comment type="subcellular location">
    <subcellularLocation>
        <location evidence="1">Cell membrane</location>
        <topology evidence="1">Multi-pass membrane protein</topology>
    </subcellularLocation>
</comment>
<dbReference type="PROSITE" id="PS50893">
    <property type="entry name" value="ABC_TRANSPORTER_2"/>
    <property type="match status" value="1"/>
</dbReference>
<feature type="domain" description="ABC transmembrane type-1" evidence="10">
    <location>
        <begin position="35"/>
        <end position="299"/>
    </location>
</feature>
<name>A0ABM8B5U0_9BIFI</name>
<dbReference type="InterPro" id="IPR027417">
    <property type="entry name" value="P-loop_NTPase"/>
</dbReference>
<feature type="region of interest" description="Disordered" evidence="7">
    <location>
        <begin position="325"/>
        <end position="355"/>
    </location>
</feature>
<feature type="transmembrane region" description="Helical" evidence="8">
    <location>
        <begin position="62"/>
        <end position="83"/>
    </location>
</feature>
<dbReference type="PROSITE" id="PS00211">
    <property type="entry name" value="ABC_TRANSPORTER_1"/>
    <property type="match status" value="1"/>
</dbReference>
<feature type="transmembrane region" description="Helical" evidence="8">
    <location>
        <begin position="137"/>
        <end position="161"/>
    </location>
</feature>
<dbReference type="Gene3D" id="1.20.1560.10">
    <property type="entry name" value="ABC transporter type 1, transmembrane domain"/>
    <property type="match status" value="1"/>
</dbReference>
<reference evidence="11 12" key="1">
    <citation type="journal article" date="2023" name="Microbiol. Spectr.">
        <title>Symbiosis of Carpenter Bees with Uncharacterized Lactic Acid Bacteria Showing NAD Auxotrophy.</title>
        <authorList>
            <person name="Kawasaki S."/>
            <person name="Ozawa K."/>
            <person name="Mori T."/>
            <person name="Yamamoto A."/>
            <person name="Ito M."/>
            <person name="Ohkuma M."/>
            <person name="Sakamoto M."/>
            <person name="Matsutani M."/>
        </authorList>
    </citation>
    <scope>NUCLEOTIDE SEQUENCE [LARGE SCALE GENOMIC DNA]</scope>
    <source>
        <strain evidence="11 12">Kim37-2</strain>
    </source>
</reference>
<keyword evidence="3" id="KW-0547">Nucleotide-binding</keyword>
<dbReference type="InterPro" id="IPR011527">
    <property type="entry name" value="ABC1_TM_dom"/>
</dbReference>